<dbReference type="SUPFAM" id="SSF81606">
    <property type="entry name" value="PP2C-like"/>
    <property type="match status" value="1"/>
</dbReference>
<dbReference type="PROSITE" id="PS51746">
    <property type="entry name" value="PPM_2"/>
    <property type="match status" value="1"/>
</dbReference>
<dbReference type="SMART" id="SM00332">
    <property type="entry name" value="PP2Cc"/>
    <property type="match status" value="1"/>
</dbReference>
<dbReference type="Pfam" id="PF13672">
    <property type="entry name" value="PP2C_2"/>
    <property type="match status" value="1"/>
</dbReference>
<name>A0A4Q2EGW9_9ACTN</name>
<keyword evidence="4" id="KW-1185">Reference proteome</keyword>
<dbReference type="SMART" id="SM00331">
    <property type="entry name" value="PP2C_SIG"/>
    <property type="match status" value="1"/>
</dbReference>
<dbReference type="AlphaFoldDB" id="A0A4Q2EGW9"/>
<protein>
    <submittedName>
        <fullName evidence="3">Protein phosphatase</fullName>
    </submittedName>
</protein>
<dbReference type="Proteomes" id="UP000290624">
    <property type="component" value="Unassembled WGS sequence"/>
</dbReference>
<sequence length="485" mass="51306">MPLTLSYDAHSEIGLVRTNNQDSAYVSPTMLMVADGMGGAAAGDLASAIATWELERTDTDLDARVAAARAEREASDEPAFSGPDDPGDVVDVLTVLAGTLSRANDQLIERVEDDPALAGMGTTVCGFVLSGHRLAVVNIGDSRAYLVRSGRLHRVTRDHSWVQTLVDEGKISEDEALEHPHKNLVLKVLNGSTQHEPDLGWLDIQAGDRLMICSDGLCGLVTDAAMAPVLAAGNSRPQTIDALVEMAHAAGGYDNITIVLADVETDGPLGTPEALGAADNLRGPDDVEHTLSFELTDADPEGIHERPMTEEERYALSGRRKPSAWLKIGLGVLIPVLALVGGGTAWYQYTQTQLFIGPAQEYVGLYRGVPDRILGQNLATLLQRDPQTRVADLPPYYAERVKSTITVADSAAATSTMAELREKAARCVAQREERARATPTPTPTPTTEPGVPAPEPAASGSATPGVSVTATPSPSATSITPPEDC</sequence>
<dbReference type="OrthoDB" id="9801841at2"/>
<accession>A0A4Q2EGW9</accession>
<dbReference type="EMBL" id="PPCV01000007">
    <property type="protein sequence ID" value="RXW31614.1"/>
    <property type="molecule type" value="Genomic_DNA"/>
</dbReference>
<evidence type="ECO:0000313" key="3">
    <source>
        <dbReference type="EMBL" id="RXW31614.1"/>
    </source>
</evidence>
<comment type="caution">
    <text evidence="3">The sequence shown here is derived from an EMBL/GenBank/DDBJ whole genome shotgun (WGS) entry which is preliminary data.</text>
</comment>
<organism evidence="3 4">
    <name type="scientific">Propioniciclava flava</name>
    <dbReference type="NCBI Taxonomy" id="2072026"/>
    <lineage>
        <taxon>Bacteria</taxon>
        <taxon>Bacillati</taxon>
        <taxon>Actinomycetota</taxon>
        <taxon>Actinomycetes</taxon>
        <taxon>Propionibacteriales</taxon>
        <taxon>Propionibacteriaceae</taxon>
        <taxon>Propioniciclava</taxon>
    </lineage>
</organism>
<dbReference type="InterPro" id="IPR001932">
    <property type="entry name" value="PPM-type_phosphatase-like_dom"/>
</dbReference>
<evidence type="ECO:0000259" key="2">
    <source>
        <dbReference type="PROSITE" id="PS51746"/>
    </source>
</evidence>
<feature type="compositionally biased region" description="Pro residues" evidence="1">
    <location>
        <begin position="440"/>
        <end position="455"/>
    </location>
</feature>
<feature type="region of interest" description="Disordered" evidence="1">
    <location>
        <begin position="423"/>
        <end position="485"/>
    </location>
</feature>
<feature type="domain" description="PPM-type phosphatase" evidence="2">
    <location>
        <begin position="6"/>
        <end position="263"/>
    </location>
</feature>
<dbReference type="InterPro" id="IPR036457">
    <property type="entry name" value="PPM-type-like_dom_sf"/>
</dbReference>
<feature type="compositionally biased region" description="Low complexity" evidence="1">
    <location>
        <begin position="456"/>
        <end position="485"/>
    </location>
</feature>
<evidence type="ECO:0000256" key="1">
    <source>
        <dbReference type="SAM" id="MobiDB-lite"/>
    </source>
</evidence>
<dbReference type="RefSeq" id="WP_129459220.1">
    <property type="nucleotide sequence ID" value="NZ_PPCV01000007.1"/>
</dbReference>
<gene>
    <name evidence="3" type="ORF">C1706_10650</name>
</gene>
<evidence type="ECO:0000313" key="4">
    <source>
        <dbReference type="Proteomes" id="UP000290624"/>
    </source>
</evidence>
<dbReference type="CDD" id="cd00143">
    <property type="entry name" value="PP2Cc"/>
    <property type="match status" value="1"/>
</dbReference>
<feature type="compositionally biased region" description="Basic and acidic residues" evidence="1">
    <location>
        <begin position="423"/>
        <end position="436"/>
    </location>
</feature>
<dbReference type="Gene3D" id="3.60.40.10">
    <property type="entry name" value="PPM-type phosphatase domain"/>
    <property type="match status" value="1"/>
</dbReference>
<proteinExistence type="predicted"/>
<reference evidence="3 4" key="1">
    <citation type="submission" date="2018-01" db="EMBL/GenBank/DDBJ databases">
        <title>Lactibacter flavus gen. nov., sp. nov., a novel bacterium of the family Propionibacteriaceae isolated from raw milk and dairy products.</title>
        <authorList>
            <person name="Wenning M."/>
            <person name="Breitenwieser F."/>
            <person name="Huptas C."/>
            <person name="von Neubeck M."/>
            <person name="Busse H.-J."/>
            <person name="Scherer S."/>
        </authorList>
    </citation>
    <scope>NUCLEOTIDE SEQUENCE [LARGE SCALE GENOMIC DNA]</scope>
    <source>
        <strain evidence="3 4">VG341</strain>
    </source>
</reference>